<feature type="domain" description="Carrier" evidence="4">
    <location>
        <begin position="495"/>
        <end position="570"/>
    </location>
</feature>
<comment type="cofactor">
    <cofactor evidence="1">
        <name>pantetheine 4'-phosphate</name>
        <dbReference type="ChEBI" id="CHEBI:47942"/>
    </cofactor>
</comment>
<dbReference type="SMART" id="SM00823">
    <property type="entry name" value="PKS_PP"/>
    <property type="match status" value="2"/>
</dbReference>
<name>A0ABT8RYP3_9BURK</name>
<evidence type="ECO:0000259" key="4">
    <source>
        <dbReference type="PROSITE" id="PS50075"/>
    </source>
</evidence>
<dbReference type="PANTHER" id="PTHR45527">
    <property type="entry name" value="NONRIBOSOMAL PEPTIDE SYNTHETASE"/>
    <property type="match status" value="1"/>
</dbReference>
<evidence type="ECO:0000256" key="1">
    <source>
        <dbReference type="ARBA" id="ARBA00001957"/>
    </source>
</evidence>
<accession>A0ABT8RYP3</accession>
<evidence type="ECO:0000256" key="3">
    <source>
        <dbReference type="ARBA" id="ARBA00022553"/>
    </source>
</evidence>
<dbReference type="InterPro" id="IPR020845">
    <property type="entry name" value="AMP-binding_CS"/>
</dbReference>
<dbReference type="Pfam" id="PF00550">
    <property type="entry name" value="PP-binding"/>
    <property type="match status" value="2"/>
</dbReference>
<gene>
    <name evidence="5" type="ORF">Q2T77_05770</name>
</gene>
<dbReference type="Pfam" id="PF00501">
    <property type="entry name" value="AMP-binding"/>
    <property type="match status" value="2"/>
</dbReference>
<dbReference type="InterPro" id="IPR036736">
    <property type="entry name" value="ACP-like_sf"/>
</dbReference>
<dbReference type="CDD" id="cd12116">
    <property type="entry name" value="A_NRPS_Ta1_like"/>
    <property type="match status" value="1"/>
</dbReference>
<dbReference type="InterPro" id="IPR001242">
    <property type="entry name" value="Condensation_dom"/>
</dbReference>
<dbReference type="InterPro" id="IPR042099">
    <property type="entry name" value="ANL_N_sf"/>
</dbReference>
<dbReference type="Pfam" id="PF13193">
    <property type="entry name" value="AMP-binding_C"/>
    <property type="match status" value="2"/>
</dbReference>
<dbReference type="Gene3D" id="3.30.559.30">
    <property type="entry name" value="Nonribosomal peptide synthetase, condensation domain"/>
    <property type="match status" value="1"/>
</dbReference>
<proteinExistence type="predicted"/>
<feature type="domain" description="Carrier" evidence="4">
    <location>
        <begin position="1555"/>
        <end position="1634"/>
    </location>
</feature>
<dbReference type="Gene3D" id="2.30.38.10">
    <property type="entry name" value="Luciferase, Domain 3"/>
    <property type="match status" value="1"/>
</dbReference>
<dbReference type="SUPFAM" id="SSF56801">
    <property type="entry name" value="Acetyl-CoA synthetase-like"/>
    <property type="match status" value="2"/>
</dbReference>
<keyword evidence="2" id="KW-0596">Phosphopantetheine</keyword>
<dbReference type="SUPFAM" id="SSF47336">
    <property type="entry name" value="ACP-like"/>
    <property type="match status" value="2"/>
</dbReference>
<dbReference type="Gene3D" id="3.40.50.12780">
    <property type="entry name" value="N-terminal domain of ligase-like"/>
    <property type="match status" value="1"/>
</dbReference>
<dbReference type="InterPro" id="IPR020806">
    <property type="entry name" value="PKS_PP-bd"/>
</dbReference>
<dbReference type="InterPro" id="IPR006162">
    <property type="entry name" value="Ppantetheine_attach_site"/>
</dbReference>
<dbReference type="SUPFAM" id="SSF52777">
    <property type="entry name" value="CoA-dependent acyltransferases"/>
    <property type="match status" value="2"/>
</dbReference>
<dbReference type="InterPro" id="IPR025110">
    <property type="entry name" value="AMP-bd_C"/>
</dbReference>
<keyword evidence="3" id="KW-0597">Phosphoprotein</keyword>
<dbReference type="CDD" id="cd19531">
    <property type="entry name" value="LCL_NRPS-like"/>
    <property type="match status" value="1"/>
</dbReference>
<dbReference type="InterPro" id="IPR000873">
    <property type="entry name" value="AMP-dep_synth/lig_dom"/>
</dbReference>
<dbReference type="Gene3D" id="3.40.50.980">
    <property type="match status" value="2"/>
</dbReference>
<protein>
    <submittedName>
        <fullName evidence="5">Amino acid adenylation domain-containing protein</fullName>
    </submittedName>
</protein>
<dbReference type="PROSITE" id="PS00012">
    <property type="entry name" value="PHOSPHOPANTETHEINE"/>
    <property type="match status" value="1"/>
</dbReference>
<dbReference type="NCBIfam" id="TIGR01733">
    <property type="entry name" value="AA-adenyl-dom"/>
    <property type="match status" value="1"/>
</dbReference>
<dbReference type="RefSeq" id="WP_301805309.1">
    <property type="nucleotide sequence ID" value="NZ_JAUJZH010000003.1"/>
</dbReference>
<dbReference type="Gene3D" id="1.10.1200.10">
    <property type="entry name" value="ACP-like"/>
    <property type="match status" value="2"/>
</dbReference>
<dbReference type="PROSITE" id="PS50075">
    <property type="entry name" value="CARRIER"/>
    <property type="match status" value="2"/>
</dbReference>
<dbReference type="EMBL" id="JAUKVY010000003">
    <property type="protein sequence ID" value="MDO1531791.1"/>
    <property type="molecule type" value="Genomic_DNA"/>
</dbReference>
<dbReference type="Pfam" id="PF00668">
    <property type="entry name" value="Condensation"/>
    <property type="match status" value="1"/>
</dbReference>
<organism evidence="5 6">
    <name type="scientific">Variovorax ginsengisoli</name>
    <dbReference type="NCBI Taxonomy" id="363844"/>
    <lineage>
        <taxon>Bacteria</taxon>
        <taxon>Pseudomonadati</taxon>
        <taxon>Pseudomonadota</taxon>
        <taxon>Betaproteobacteria</taxon>
        <taxon>Burkholderiales</taxon>
        <taxon>Comamonadaceae</taxon>
        <taxon>Variovorax</taxon>
    </lineage>
</organism>
<dbReference type="Gene3D" id="3.30.559.10">
    <property type="entry name" value="Chloramphenicol acetyltransferase-like domain"/>
    <property type="match status" value="1"/>
</dbReference>
<dbReference type="InterPro" id="IPR045851">
    <property type="entry name" value="AMP-bd_C_sf"/>
</dbReference>
<dbReference type="InterPro" id="IPR009081">
    <property type="entry name" value="PP-bd_ACP"/>
</dbReference>
<comment type="caution">
    <text evidence="5">The sequence shown here is derived from an EMBL/GenBank/DDBJ whole genome shotgun (WGS) entry which is preliminary data.</text>
</comment>
<keyword evidence="6" id="KW-1185">Reference proteome</keyword>
<evidence type="ECO:0000313" key="6">
    <source>
        <dbReference type="Proteomes" id="UP001169027"/>
    </source>
</evidence>
<dbReference type="InterPro" id="IPR010071">
    <property type="entry name" value="AA_adenyl_dom"/>
</dbReference>
<dbReference type="InterPro" id="IPR023213">
    <property type="entry name" value="CAT-like_dom_sf"/>
</dbReference>
<dbReference type="PROSITE" id="PS00455">
    <property type="entry name" value="AMP_BINDING"/>
    <property type="match status" value="2"/>
</dbReference>
<dbReference type="Gene3D" id="3.30.300.30">
    <property type="match status" value="2"/>
</dbReference>
<sequence>MQPLATALLSPGQPAIAYAELFAIVRGLRPWLAARALSPASRIAVVLPSGIESAVATLAIGAQATCIPLPPGLPEPELLALLADARADAIVGLPGDAVPARLARTLNLVPLEFDLPHWLARPSEGAADVNAPWPEPSQTAFVLFTSGTTGKAKRVPLGQRQVVCSARSIARHLALAPADRALCVMPIHHSHGLVGGLLAPLAAGSSVVCAPAFDATAFMGWMAEFEPTWYTAAPTVHHAIADQASREGIAVPAHALRLIRSASSPMPAALLRRVEDLWGVPVIESYGMTESATQLASNPLPPAPRKPGSVGRPVGAELRVVDGHGHSLPVGQVGAVVARGPALFEGYEDNPEANAEAFRDGWFLTGDLGRFDANGDLFLTGRSKEMINRGGEKISPFDVEQALLRLPGVAQAAAYPAPHPTLGEDVHAIVIPAAGHAIEEQALRATLFGQLADFKIPARIRVLETIPVGPGGKVRRRDLHDQAVRVDAEQFDRLPPRSTSESILMDIWQAVLGRSGFGIRSNFFELGGHSLSATQIASRIGATLKVELPVRSVLEHPTIETLARAIDAHRPALSGGAAAGPAPIVPVSRDRPLPVSFSQRSMWMFHDMDPHGAAYHVRKALRLRGPLQAAPLRQALDGLVARHEAFRTTFAMGDAEPMATVGPVQPANLVGLDLRATPGPERDTELERQAARLAAEPFDLAHGPLHRFILVELGARDHALVLVMHHLIGDDWSWGVLLQDLEAMYNAACAGAPAPAQRQSIDFVDYASWERGHADAETLAGDTRYWLQQLAGMSPLNLVADSAVTRRRTSRGENVRRLIPDDWMQEVARFSGRLGLTPFMTLLAAFQVLLARQCGQQDIVVGTPIAGRTRVEAETLVGSLVNTLMVRSDVQPAMNFRELACQVRETCLSAFSHQHAPFDHVVDSLRRNNSGSRVPEVRAMFNMQNTPRQNPRFEGLETSFIPLSLGATQFDLALTIETEDERSLALTYATELFAPATAQALLDSYLHLLDRLMQDPERPLYDLAAADPLELARLATWNQTESAYPRAMTVHGLLAGQCASAGTAILQIPGEALGYPELWSRVHRLAHALRHRGVQRGCRVGLCLERGPSMVVAQLAILSAGAAYVPLDPAYPRLRLLDMALDAGLSLLMSPQDMIEWWREHGLPTLVPDSEEAALTAQPDTPLPPDAERDASAGDAAYVIYTSGSTGKPKGVVVPHRTVVNFLLSMQREPGLTAQDAVLAVTTLSFDIAVLELLLPLSIGATVVLATREQATDGIALGQLIERSRASVMQATPASWRMLIDAGWRGSPTFKALVGGESLNPSLARELLQRSGELWNMYGPTETTVWSTCWKVQPDAQAISIGRPIANTRIHVLDAQHRPCPPGVSGEIFIGGDGVTLGYWNRPELSAERFIADPFDPDPQARLYRTGDRGRWRHDGLIEHQGRLDFQVKVRGHRIEPGEIEARLLVHPSVAQCLVTAREDRPGDIRLVAYVVPREGALDALALKEHLRPWLPGYMLPQHYVALPTLPLLPNGKIDRHALPAPKAEDRSAARRGDEPATAAEIALAGVWGGVLGLAPFEISRSDNFFDLGGDSLQAGRVAIDFLRLGGIRLEPRRLLFESLAQLAASAAIPAPAPAPAGHAQSRPYRARRRLFKRLFRGWLP</sequence>
<dbReference type="Proteomes" id="UP001169027">
    <property type="component" value="Unassembled WGS sequence"/>
</dbReference>
<evidence type="ECO:0000256" key="2">
    <source>
        <dbReference type="ARBA" id="ARBA00022450"/>
    </source>
</evidence>
<dbReference type="PANTHER" id="PTHR45527:SF1">
    <property type="entry name" value="FATTY ACID SYNTHASE"/>
    <property type="match status" value="1"/>
</dbReference>
<reference evidence="5" key="1">
    <citation type="submission" date="2023-06" db="EMBL/GenBank/DDBJ databases">
        <authorList>
            <person name="Jiang Y."/>
            <person name="Liu Q."/>
        </authorList>
    </citation>
    <scope>NUCLEOTIDE SEQUENCE</scope>
    <source>
        <strain evidence="5">CGMCC 1.12090</strain>
    </source>
</reference>
<evidence type="ECO:0000313" key="5">
    <source>
        <dbReference type="EMBL" id="MDO1531791.1"/>
    </source>
</evidence>